<dbReference type="Pfam" id="PF13565">
    <property type="entry name" value="HTH_32"/>
    <property type="match status" value="1"/>
</dbReference>
<evidence type="ECO:0000313" key="1">
    <source>
        <dbReference type="EMBL" id="CDQ80845.1"/>
    </source>
</evidence>
<dbReference type="PaxDb" id="8022-A0A060XVA8"/>
<reference evidence="1" key="2">
    <citation type="submission" date="2014-03" db="EMBL/GenBank/DDBJ databases">
        <authorList>
            <person name="Genoscope - CEA"/>
        </authorList>
    </citation>
    <scope>NUCLEOTIDE SEQUENCE</scope>
</reference>
<protein>
    <recommendedName>
        <fullName evidence="3">Transposase Tc1-like domain-containing protein</fullName>
    </recommendedName>
</protein>
<dbReference type="InterPro" id="IPR009057">
    <property type="entry name" value="Homeodomain-like_sf"/>
</dbReference>
<dbReference type="EMBL" id="FR905665">
    <property type="protein sequence ID" value="CDQ80845.1"/>
    <property type="molecule type" value="Genomic_DNA"/>
</dbReference>
<sequence length="73" mass="8547">MAKSIIWYILKKKERTGELRDTKRPRRPQKITVVDDRIIISLVKKNPFTTVGQIRNTIQEVGVSVSTIKRRLE</sequence>
<dbReference type="SUPFAM" id="SSF46689">
    <property type="entry name" value="Homeodomain-like"/>
    <property type="match status" value="1"/>
</dbReference>
<dbReference type="AlphaFoldDB" id="A0A060XVA8"/>
<dbReference type="Proteomes" id="UP000193380">
    <property type="component" value="Unassembled WGS sequence"/>
</dbReference>
<evidence type="ECO:0000313" key="2">
    <source>
        <dbReference type="Proteomes" id="UP000193380"/>
    </source>
</evidence>
<gene>
    <name evidence="1" type="ORF">GSONMT00036585001</name>
</gene>
<dbReference type="STRING" id="8022.A0A060XVA8"/>
<reference evidence="1" key="1">
    <citation type="journal article" date="2014" name="Nat. Commun.">
        <title>The rainbow trout genome provides novel insights into evolution after whole-genome duplication in vertebrates.</title>
        <authorList>
            <person name="Berthelot C."/>
            <person name="Brunet F."/>
            <person name="Chalopin D."/>
            <person name="Juanchich A."/>
            <person name="Bernard M."/>
            <person name="Noel B."/>
            <person name="Bento P."/>
            <person name="Da Silva C."/>
            <person name="Labadie K."/>
            <person name="Alberti A."/>
            <person name="Aury J.M."/>
            <person name="Louis A."/>
            <person name="Dehais P."/>
            <person name="Bardou P."/>
            <person name="Montfort J."/>
            <person name="Klopp C."/>
            <person name="Cabau C."/>
            <person name="Gaspin C."/>
            <person name="Thorgaard G.H."/>
            <person name="Boussaha M."/>
            <person name="Quillet E."/>
            <person name="Guyomard R."/>
            <person name="Galiana D."/>
            <person name="Bobe J."/>
            <person name="Volff J.N."/>
            <person name="Genet C."/>
            <person name="Wincker P."/>
            <person name="Jaillon O."/>
            <person name="Roest Crollius H."/>
            <person name="Guiguen Y."/>
        </authorList>
    </citation>
    <scope>NUCLEOTIDE SEQUENCE [LARGE SCALE GENOMIC DNA]</scope>
</reference>
<proteinExistence type="predicted"/>
<accession>A0A060XVA8</accession>
<name>A0A060XVA8_ONCMY</name>
<evidence type="ECO:0008006" key="3">
    <source>
        <dbReference type="Google" id="ProtNLM"/>
    </source>
</evidence>
<organism evidence="1 2">
    <name type="scientific">Oncorhynchus mykiss</name>
    <name type="common">Rainbow trout</name>
    <name type="synonym">Salmo gairdneri</name>
    <dbReference type="NCBI Taxonomy" id="8022"/>
    <lineage>
        <taxon>Eukaryota</taxon>
        <taxon>Metazoa</taxon>
        <taxon>Chordata</taxon>
        <taxon>Craniata</taxon>
        <taxon>Vertebrata</taxon>
        <taxon>Euteleostomi</taxon>
        <taxon>Actinopterygii</taxon>
        <taxon>Neopterygii</taxon>
        <taxon>Teleostei</taxon>
        <taxon>Protacanthopterygii</taxon>
        <taxon>Salmoniformes</taxon>
        <taxon>Salmonidae</taxon>
        <taxon>Salmoninae</taxon>
        <taxon>Oncorhynchus</taxon>
    </lineage>
</organism>